<dbReference type="EMBL" id="OV725078">
    <property type="protein sequence ID" value="CAH1392817.1"/>
    <property type="molecule type" value="Genomic_DNA"/>
</dbReference>
<name>A0A9P0ECY5_NEZVI</name>
<accession>A0A9P0ECY5</accession>
<proteinExistence type="predicted"/>
<dbReference type="AlphaFoldDB" id="A0A9P0ECY5"/>
<organism evidence="1 2">
    <name type="scientific">Nezara viridula</name>
    <name type="common">Southern green stink bug</name>
    <name type="synonym">Cimex viridulus</name>
    <dbReference type="NCBI Taxonomy" id="85310"/>
    <lineage>
        <taxon>Eukaryota</taxon>
        <taxon>Metazoa</taxon>
        <taxon>Ecdysozoa</taxon>
        <taxon>Arthropoda</taxon>
        <taxon>Hexapoda</taxon>
        <taxon>Insecta</taxon>
        <taxon>Pterygota</taxon>
        <taxon>Neoptera</taxon>
        <taxon>Paraneoptera</taxon>
        <taxon>Hemiptera</taxon>
        <taxon>Heteroptera</taxon>
        <taxon>Panheteroptera</taxon>
        <taxon>Pentatomomorpha</taxon>
        <taxon>Pentatomoidea</taxon>
        <taxon>Pentatomidae</taxon>
        <taxon>Pentatominae</taxon>
        <taxon>Nezara</taxon>
    </lineage>
</organism>
<reference evidence="1" key="1">
    <citation type="submission" date="2022-01" db="EMBL/GenBank/DDBJ databases">
        <authorList>
            <person name="King R."/>
        </authorList>
    </citation>
    <scope>NUCLEOTIDE SEQUENCE</scope>
</reference>
<evidence type="ECO:0000313" key="1">
    <source>
        <dbReference type="EMBL" id="CAH1392817.1"/>
    </source>
</evidence>
<sequence length="80" mass="9117">MRFCPRACVMSLFLPDRWDYQGSPVGERWPTDVDNSRLNNGPTTGIKLNYLFARYSVIMNRTLHHGVGLTSKVEAVLDCK</sequence>
<dbReference type="Proteomes" id="UP001152798">
    <property type="component" value="Chromosome 2"/>
</dbReference>
<gene>
    <name evidence="1" type="ORF">NEZAVI_LOCUS3577</name>
</gene>
<keyword evidence="2" id="KW-1185">Reference proteome</keyword>
<protein>
    <submittedName>
        <fullName evidence="1">Uncharacterized protein</fullName>
    </submittedName>
</protein>
<evidence type="ECO:0000313" key="2">
    <source>
        <dbReference type="Proteomes" id="UP001152798"/>
    </source>
</evidence>